<keyword evidence="3 5" id="KW-1133">Transmembrane helix</keyword>
<protein>
    <submittedName>
        <fullName evidence="6">DoxX family protein</fullName>
    </submittedName>
</protein>
<sequence length="130" mass="14457">MKSTRIIYWITTIIIFLWMGLMPALTGHSEMAKEGIRHLGYPDYFGTVLVFFKVAGSLALVVPQVPYRLKEWAYAGLTFDIVWAMISHLAVDGAGLMAFSPLLVLAILLASYFSYHKLRKAKTAAPAFAS</sequence>
<name>A0AAJ6BEW9_9BACT</name>
<accession>A0AAJ6BEW9</accession>
<gene>
    <name evidence="6" type="ORF">P0Y53_21210</name>
</gene>
<dbReference type="Proteomes" id="UP001220610">
    <property type="component" value="Chromosome"/>
</dbReference>
<feature type="transmembrane region" description="Helical" evidence="5">
    <location>
        <begin position="45"/>
        <end position="65"/>
    </location>
</feature>
<feature type="transmembrane region" description="Helical" evidence="5">
    <location>
        <begin position="96"/>
        <end position="115"/>
    </location>
</feature>
<keyword evidence="2 5" id="KW-0812">Transmembrane</keyword>
<dbReference type="InterPro" id="IPR016944">
    <property type="entry name" value="UCP030066"/>
</dbReference>
<proteinExistence type="predicted"/>
<evidence type="ECO:0000313" key="6">
    <source>
        <dbReference type="EMBL" id="WEK35015.1"/>
    </source>
</evidence>
<comment type="subcellular location">
    <subcellularLocation>
        <location evidence="1">Membrane</location>
        <topology evidence="1">Multi-pass membrane protein</topology>
    </subcellularLocation>
</comment>
<evidence type="ECO:0000256" key="5">
    <source>
        <dbReference type="SAM" id="Phobius"/>
    </source>
</evidence>
<organism evidence="6 7">
    <name type="scientific">Candidatus Pseudobacter hemicellulosilyticus</name>
    <dbReference type="NCBI Taxonomy" id="3121375"/>
    <lineage>
        <taxon>Bacteria</taxon>
        <taxon>Pseudomonadati</taxon>
        <taxon>Bacteroidota</taxon>
        <taxon>Chitinophagia</taxon>
        <taxon>Chitinophagales</taxon>
        <taxon>Chitinophagaceae</taxon>
        <taxon>Pseudobacter</taxon>
    </lineage>
</organism>
<dbReference type="AlphaFoldDB" id="A0AAJ6BEW9"/>
<dbReference type="Pfam" id="PF13564">
    <property type="entry name" value="DoxX_2"/>
    <property type="match status" value="1"/>
</dbReference>
<reference evidence="6" key="1">
    <citation type="submission" date="2023-03" db="EMBL/GenBank/DDBJ databases">
        <title>Andean soil-derived lignocellulolytic bacterial consortium as a source of novel taxa and putative plastic-active enzymes.</title>
        <authorList>
            <person name="Diaz-Garcia L."/>
            <person name="Chuvochina M."/>
            <person name="Feuerriegel G."/>
            <person name="Bunk B."/>
            <person name="Sproer C."/>
            <person name="Streit W.R."/>
            <person name="Rodriguez L.M."/>
            <person name="Overmann J."/>
            <person name="Jimenez D.J."/>
        </authorList>
    </citation>
    <scope>NUCLEOTIDE SEQUENCE</scope>
    <source>
        <strain evidence="6">MAG 7</strain>
    </source>
</reference>
<feature type="transmembrane region" description="Helical" evidence="5">
    <location>
        <begin position="72"/>
        <end position="90"/>
    </location>
</feature>
<evidence type="ECO:0000256" key="1">
    <source>
        <dbReference type="ARBA" id="ARBA00004141"/>
    </source>
</evidence>
<evidence type="ECO:0000313" key="7">
    <source>
        <dbReference type="Proteomes" id="UP001220610"/>
    </source>
</evidence>
<dbReference type="PIRSF" id="PIRSF030066">
    <property type="entry name" value="UCP030066"/>
    <property type="match status" value="1"/>
</dbReference>
<dbReference type="EMBL" id="CP119311">
    <property type="protein sequence ID" value="WEK35015.1"/>
    <property type="molecule type" value="Genomic_DNA"/>
</dbReference>
<dbReference type="InterPro" id="IPR032808">
    <property type="entry name" value="DoxX"/>
</dbReference>
<evidence type="ECO:0000256" key="2">
    <source>
        <dbReference type="ARBA" id="ARBA00022692"/>
    </source>
</evidence>
<evidence type="ECO:0000256" key="4">
    <source>
        <dbReference type="ARBA" id="ARBA00023136"/>
    </source>
</evidence>
<feature type="transmembrane region" description="Helical" evidence="5">
    <location>
        <begin position="7"/>
        <end position="25"/>
    </location>
</feature>
<dbReference type="GO" id="GO:0016020">
    <property type="term" value="C:membrane"/>
    <property type="evidence" value="ECO:0007669"/>
    <property type="project" value="UniProtKB-SubCell"/>
</dbReference>
<keyword evidence="4 5" id="KW-0472">Membrane</keyword>
<evidence type="ECO:0000256" key="3">
    <source>
        <dbReference type="ARBA" id="ARBA00022989"/>
    </source>
</evidence>